<sequence length="58" mass="6634">MIVKLNLGSGYRKKSGFINLDNRPETYPDLLCDIENGLPYDDGKVDEIQAIDFLEHIH</sequence>
<name>A0A0F9CDU5_9ZZZZ</name>
<evidence type="ECO:0008006" key="2">
    <source>
        <dbReference type="Google" id="ProtNLM"/>
    </source>
</evidence>
<reference evidence="1" key="1">
    <citation type="journal article" date="2015" name="Nature">
        <title>Complex archaea that bridge the gap between prokaryotes and eukaryotes.</title>
        <authorList>
            <person name="Spang A."/>
            <person name="Saw J.H."/>
            <person name="Jorgensen S.L."/>
            <person name="Zaremba-Niedzwiedzka K."/>
            <person name="Martijn J."/>
            <person name="Lind A.E."/>
            <person name="van Eijk R."/>
            <person name="Schleper C."/>
            <person name="Guy L."/>
            <person name="Ettema T.J."/>
        </authorList>
    </citation>
    <scope>NUCLEOTIDE SEQUENCE</scope>
</reference>
<gene>
    <name evidence="1" type="ORF">LCGC14_2334260</name>
</gene>
<comment type="caution">
    <text evidence="1">The sequence shown here is derived from an EMBL/GenBank/DDBJ whole genome shotgun (WGS) entry which is preliminary data.</text>
</comment>
<proteinExistence type="predicted"/>
<protein>
    <recommendedName>
        <fullName evidence="2">Methyltransferase type 11 domain-containing protein</fullName>
    </recommendedName>
</protein>
<dbReference type="AlphaFoldDB" id="A0A0F9CDU5"/>
<evidence type="ECO:0000313" key="1">
    <source>
        <dbReference type="EMBL" id="KKL47573.1"/>
    </source>
</evidence>
<organism evidence="1">
    <name type="scientific">marine sediment metagenome</name>
    <dbReference type="NCBI Taxonomy" id="412755"/>
    <lineage>
        <taxon>unclassified sequences</taxon>
        <taxon>metagenomes</taxon>
        <taxon>ecological metagenomes</taxon>
    </lineage>
</organism>
<dbReference type="EMBL" id="LAZR01033617">
    <property type="protein sequence ID" value="KKL47573.1"/>
    <property type="molecule type" value="Genomic_DNA"/>
</dbReference>
<accession>A0A0F9CDU5</accession>
<feature type="non-terminal residue" evidence="1">
    <location>
        <position position="58"/>
    </location>
</feature>